<reference evidence="2" key="1">
    <citation type="submission" date="2019-08" db="EMBL/GenBank/DDBJ databases">
        <title>The improved chromosome-level genome for the pearl oyster Pinctada fucata martensii using PacBio sequencing and Hi-C.</title>
        <authorList>
            <person name="Zheng Z."/>
        </authorList>
    </citation>
    <scope>NUCLEOTIDE SEQUENCE</scope>
    <source>
        <strain evidence="2">ZZ-2019</strain>
        <tissue evidence="2">Adductor muscle</tissue>
    </source>
</reference>
<sequence length="257" mass="28211">MSRRTTYGDHFTLQSIAREFFLQVIVISKLGNGNHRIVSNTGKFDPDIPLITLGPYPEGLGEHYVSVHVSHVDRFIPRDRDNATRSPPNEVFPESLSSASSSEETEGTQNDTDQSQGLKNNSPSPQCSSSGETECTQNDTDQSQGLRNNSPSPQCSSSEETECAQNDTDQSQGLRNNSPSPQCSSSEETECAQNDTDQSQGLRNNSPSPQCSPASMHIPTPQSESSQSNVMNVYYQILLWTESSMSVYLFVQNQFSG</sequence>
<dbReference type="Proteomes" id="UP001186944">
    <property type="component" value="Unassembled WGS sequence"/>
</dbReference>
<accession>A0AA89BL52</accession>
<protein>
    <submittedName>
        <fullName evidence="2">Uncharacterized protein</fullName>
    </submittedName>
</protein>
<evidence type="ECO:0000313" key="3">
    <source>
        <dbReference type="Proteomes" id="UP001186944"/>
    </source>
</evidence>
<keyword evidence="3" id="KW-1185">Reference proteome</keyword>
<evidence type="ECO:0000256" key="1">
    <source>
        <dbReference type="SAM" id="MobiDB-lite"/>
    </source>
</evidence>
<feature type="compositionally biased region" description="Polar residues" evidence="1">
    <location>
        <begin position="107"/>
        <end position="213"/>
    </location>
</feature>
<dbReference type="EMBL" id="VSWD01000013">
    <property type="protein sequence ID" value="KAK3085102.1"/>
    <property type="molecule type" value="Genomic_DNA"/>
</dbReference>
<proteinExistence type="predicted"/>
<name>A0AA89BL52_PINIB</name>
<comment type="caution">
    <text evidence="2">The sequence shown here is derived from an EMBL/GenBank/DDBJ whole genome shotgun (WGS) entry which is preliminary data.</text>
</comment>
<feature type="region of interest" description="Disordered" evidence="1">
    <location>
        <begin position="78"/>
        <end position="227"/>
    </location>
</feature>
<dbReference type="AlphaFoldDB" id="A0AA89BL52"/>
<organism evidence="2 3">
    <name type="scientific">Pinctada imbricata</name>
    <name type="common">Atlantic pearl-oyster</name>
    <name type="synonym">Pinctada martensii</name>
    <dbReference type="NCBI Taxonomy" id="66713"/>
    <lineage>
        <taxon>Eukaryota</taxon>
        <taxon>Metazoa</taxon>
        <taxon>Spiralia</taxon>
        <taxon>Lophotrochozoa</taxon>
        <taxon>Mollusca</taxon>
        <taxon>Bivalvia</taxon>
        <taxon>Autobranchia</taxon>
        <taxon>Pteriomorphia</taxon>
        <taxon>Pterioida</taxon>
        <taxon>Pterioidea</taxon>
        <taxon>Pteriidae</taxon>
        <taxon>Pinctada</taxon>
    </lineage>
</organism>
<gene>
    <name evidence="2" type="ORF">FSP39_024235</name>
</gene>
<evidence type="ECO:0000313" key="2">
    <source>
        <dbReference type="EMBL" id="KAK3085102.1"/>
    </source>
</evidence>